<protein>
    <submittedName>
        <fullName evidence="2">Phage tail protein</fullName>
    </submittedName>
</protein>
<feature type="domain" description="Phage tail collar" evidence="1">
    <location>
        <begin position="24"/>
        <end position="80"/>
    </location>
</feature>
<organism evidence="2 3">
    <name type="scientific">Undibacterium curvum</name>
    <dbReference type="NCBI Taxonomy" id="2762294"/>
    <lineage>
        <taxon>Bacteria</taxon>
        <taxon>Pseudomonadati</taxon>
        <taxon>Pseudomonadota</taxon>
        <taxon>Betaproteobacteria</taxon>
        <taxon>Burkholderiales</taxon>
        <taxon>Oxalobacteraceae</taxon>
        <taxon>Undibacterium</taxon>
    </lineage>
</organism>
<dbReference type="SUPFAM" id="SSF88874">
    <property type="entry name" value="Receptor-binding domain of short tail fibre protein gp12"/>
    <property type="match status" value="1"/>
</dbReference>
<evidence type="ECO:0000313" key="3">
    <source>
        <dbReference type="Proteomes" id="UP000654304"/>
    </source>
</evidence>
<reference evidence="2 3" key="1">
    <citation type="submission" date="2020-08" db="EMBL/GenBank/DDBJ databases">
        <title>Novel species isolated from subtropical streams in China.</title>
        <authorList>
            <person name="Lu H."/>
        </authorList>
    </citation>
    <scope>NUCLEOTIDE SEQUENCE [LARGE SCALE GENOMIC DNA]</scope>
    <source>
        <strain evidence="2 3">CY22W</strain>
    </source>
</reference>
<dbReference type="Pfam" id="PF07484">
    <property type="entry name" value="Collar"/>
    <property type="match status" value="1"/>
</dbReference>
<evidence type="ECO:0000259" key="1">
    <source>
        <dbReference type="Pfam" id="PF07484"/>
    </source>
</evidence>
<proteinExistence type="predicted"/>
<keyword evidence="3" id="KW-1185">Reference proteome</keyword>
<name>A0ABR7A6G9_9BURK</name>
<dbReference type="EMBL" id="JACOGD010000006">
    <property type="protein sequence ID" value="MBC3932409.1"/>
    <property type="molecule type" value="Genomic_DNA"/>
</dbReference>
<sequence length="196" mass="21278">MISFRNCKFKYFLHLGVDVEPFIGEIKLCPFKFVPKGWALCDGSLLPINQNLALYALLGMTYGGEANVNFALPDLRGRTPVHRSNTNPQYLLGAKLGSESVTLTAKQVPSHSHVLNVSNAAGTQMILGSGTNILAAETGARNNTEVTPIYAKAENLIPMAATMCKPQGDGKAHDNMQQSLVLNYIIAIEGFFPPRE</sequence>
<dbReference type="Proteomes" id="UP000654304">
    <property type="component" value="Unassembled WGS sequence"/>
</dbReference>
<dbReference type="Gene3D" id="3.90.1340.10">
    <property type="entry name" value="Phage tail collar domain"/>
    <property type="match status" value="1"/>
</dbReference>
<evidence type="ECO:0000313" key="2">
    <source>
        <dbReference type="EMBL" id="MBC3932409.1"/>
    </source>
</evidence>
<accession>A0ABR7A6G9</accession>
<gene>
    <name evidence="2" type="ORF">H8K43_12040</name>
</gene>
<dbReference type="InterPro" id="IPR011083">
    <property type="entry name" value="Phage_tail_collar_dom"/>
</dbReference>
<dbReference type="InterPro" id="IPR037053">
    <property type="entry name" value="Phage_tail_collar_dom_sf"/>
</dbReference>
<comment type="caution">
    <text evidence="2">The sequence shown here is derived from an EMBL/GenBank/DDBJ whole genome shotgun (WGS) entry which is preliminary data.</text>
</comment>